<feature type="transmembrane region" description="Helical" evidence="7">
    <location>
        <begin position="268"/>
        <end position="297"/>
    </location>
</feature>
<dbReference type="EMBL" id="BMIL01000003">
    <property type="protein sequence ID" value="GGC57919.1"/>
    <property type="molecule type" value="Genomic_DNA"/>
</dbReference>
<sequence length="394" mass="44929">MFKHLYKLMWNKRKQNFLLLSEILVSFLVIFALFSFLVYYFQNYQKPKGLDYERVWTVSYDNRQVSKQLDSARLFYDDLERSLKAMPQIREVAYTSANFPYSQSVMNTNVSLGDKVINSVNRYVSGIDYHKVLQMNLTEGRWFYPEDAAAAIKPIVINETLKAEAFGKQSAVGRLFDNHDKTSRRRIVGVVQDVKVEGDYLPSGKAMYTPLDTTDIKWNSFILLKVTEAADANFEGKLYKYLGQRFNNERVEITYMKDLRTAKNEVTLIPMIIFMIVAGFLIINVALGLFGVLWYNINRRRSEIGLRRAIGASSTSVSGQLVSESLILATLSIIVGCFFALQFPLLHVFDVAANVYLYAILLTVLFIYLLVIACSVYPGKQAAAIHPATALHEE</sequence>
<dbReference type="Pfam" id="PF12704">
    <property type="entry name" value="MacB_PCD"/>
    <property type="match status" value="1"/>
</dbReference>
<keyword evidence="2" id="KW-1003">Cell membrane</keyword>
<dbReference type="GO" id="GO:0022857">
    <property type="term" value="F:transmembrane transporter activity"/>
    <property type="evidence" value="ECO:0007669"/>
    <property type="project" value="TreeGrafter"/>
</dbReference>
<evidence type="ECO:0000259" key="9">
    <source>
        <dbReference type="Pfam" id="PF12704"/>
    </source>
</evidence>
<keyword evidence="4 7" id="KW-1133">Transmembrane helix</keyword>
<evidence type="ECO:0000313" key="11">
    <source>
        <dbReference type="Proteomes" id="UP000651668"/>
    </source>
</evidence>
<dbReference type="AlphaFoldDB" id="A0A916XAS8"/>
<dbReference type="RefSeq" id="WP_188625708.1">
    <property type="nucleotide sequence ID" value="NZ_BMIL01000003.1"/>
</dbReference>
<keyword evidence="11" id="KW-1185">Reference proteome</keyword>
<dbReference type="InterPro" id="IPR003838">
    <property type="entry name" value="ABC3_permease_C"/>
</dbReference>
<evidence type="ECO:0000256" key="7">
    <source>
        <dbReference type="SAM" id="Phobius"/>
    </source>
</evidence>
<comment type="caution">
    <text evidence="10">The sequence shown here is derived from an EMBL/GenBank/DDBJ whole genome shotgun (WGS) entry which is preliminary data.</text>
</comment>
<keyword evidence="5 7" id="KW-0472">Membrane</keyword>
<dbReference type="Proteomes" id="UP000651668">
    <property type="component" value="Unassembled WGS sequence"/>
</dbReference>
<protein>
    <submittedName>
        <fullName evidence="10">ABC transporter permease</fullName>
    </submittedName>
</protein>
<reference evidence="10" key="2">
    <citation type="submission" date="2020-09" db="EMBL/GenBank/DDBJ databases">
        <authorList>
            <person name="Sun Q."/>
            <person name="Zhou Y."/>
        </authorList>
    </citation>
    <scope>NUCLEOTIDE SEQUENCE</scope>
    <source>
        <strain evidence="10">CGMCC 1.15343</strain>
    </source>
</reference>
<feature type="domain" description="MacB-like periplasmic core" evidence="9">
    <location>
        <begin position="30"/>
        <end position="232"/>
    </location>
</feature>
<evidence type="ECO:0000256" key="4">
    <source>
        <dbReference type="ARBA" id="ARBA00022989"/>
    </source>
</evidence>
<feature type="transmembrane region" description="Helical" evidence="7">
    <location>
        <begin position="326"/>
        <end position="349"/>
    </location>
</feature>
<dbReference type="PANTHER" id="PTHR30572:SF4">
    <property type="entry name" value="ABC TRANSPORTER PERMEASE YTRF"/>
    <property type="match status" value="1"/>
</dbReference>
<dbReference type="GO" id="GO:0005886">
    <property type="term" value="C:plasma membrane"/>
    <property type="evidence" value="ECO:0007669"/>
    <property type="project" value="UniProtKB-SubCell"/>
</dbReference>
<feature type="transmembrane region" description="Helical" evidence="7">
    <location>
        <begin position="355"/>
        <end position="377"/>
    </location>
</feature>
<dbReference type="InterPro" id="IPR050250">
    <property type="entry name" value="Macrolide_Exporter_MacB"/>
</dbReference>
<evidence type="ECO:0000256" key="2">
    <source>
        <dbReference type="ARBA" id="ARBA00022475"/>
    </source>
</evidence>
<keyword evidence="3 7" id="KW-0812">Transmembrane</keyword>
<evidence type="ECO:0000313" key="10">
    <source>
        <dbReference type="EMBL" id="GGC57919.1"/>
    </source>
</evidence>
<accession>A0A916XAS8</accession>
<proteinExistence type="inferred from homology"/>
<comment type="similarity">
    <text evidence="6">Belongs to the ABC-4 integral membrane protein family.</text>
</comment>
<feature type="transmembrane region" description="Helical" evidence="7">
    <location>
        <begin position="20"/>
        <end position="41"/>
    </location>
</feature>
<gene>
    <name evidence="10" type="ORF">GCM10011387_09510</name>
</gene>
<evidence type="ECO:0000256" key="1">
    <source>
        <dbReference type="ARBA" id="ARBA00004651"/>
    </source>
</evidence>
<evidence type="ECO:0000256" key="3">
    <source>
        <dbReference type="ARBA" id="ARBA00022692"/>
    </source>
</evidence>
<dbReference type="InterPro" id="IPR025857">
    <property type="entry name" value="MacB_PCD"/>
</dbReference>
<evidence type="ECO:0000259" key="8">
    <source>
        <dbReference type="Pfam" id="PF02687"/>
    </source>
</evidence>
<evidence type="ECO:0000256" key="6">
    <source>
        <dbReference type="ARBA" id="ARBA00038076"/>
    </source>
</evidence>
<organism evidence="10 11">
    <name type="scientific">Pedobacter quisquiliarum</name>
    <dbReference type="NCBI Taxonomy" id="1834438"/>
    <lineage>
        <taxon>Bacteria</taxon>
        <taxon>Pseudomonadati</taxon>
        <taxon>Bacteroidota</taxon>
        <taxon>Sphingobacteriia</taxon>
        <taxon>Sphingobacteriales</taxon>
        <taxon>Sphingobacteriaceae</taxon>
        <taxon>Pedobacter</taxon>
    </lineage>
</organism>
<dbReference type="Pfam" id="PF02687">
    <property type="entry name" value="FtsX"/>
    <property type="match status" value="1"/>
</dbReference>
<dbReference type="PANTHER" id="PTHR30572">
    <property type="entry name" value="MEMBRANE COMPONENT OF TRANSPORTER-RELATED"/>
    <property type="match status" value="1"/>
</dbReference>
<name>A0A916XAS8_9SPHI</name>
<comment type="subcellular location">
    <subcellularLocation>
        <location evidence="1">Cell membrane</location>
        <topology evidence="1">Multi-pass membrane protein</topology>
    </subcellularLocation>
</comment>
<evidence type="ECO:0000256" key="5">
    <source>
        <dbReference type="ARBA" id="ARBA00023136"/>
    </source>
</evidence>
<feature type="domain" description="ABC3 transporter permease C-terminal" evidence="8">
    <location>
        <begin position="275"/>
        <end position="387"/>
    </location>
</feature>
<reference evidence="10" key="1">
    <citation type="journal article" date="2014" name="Int. J. Syst. Evol. Microbiol.">
        <title>Complete genome sequence of Corynebacterium casei LMG S-19264T (=DSM 44701T), isolated from a smear-ripened cheese.</title>
        <authorList>
            <consortium name="US DOE Joint Genome Institute (JGI-PGF)"/>
            <person name="Walter F."/>
            <person name="Albersmeier A."/>
            <person name="Kalinowski J."/>
            <person name="Ruckert C."/>
        </authorList>
    </citation>
    <scope>NUCLEOTIDE SEQUENCE</scope>
    <source>
        <strain evidence="10">CGMCC 1.15343</strain>
    </source>
</reference>